<accession>A0ABN1UJ67</accession>
<evidence type="ECO:0008006" key="3">
    <source>
        <dbReference type="Google" id="ProtNLM"/>
    </source>
</evidence>
<comment type="caution">
    <text evidence="1">The sequence shown here is derived from an EMBL/GenBank/DDBJ whole genome shotgun (WGS) entry which is preliminary data.</text>
</comment>
<evidence type="ECO:0000313" key="2">
    <source>
        <dbReference type="Proteomes" id="UP001499979"/>
    </source>
</evidence>
<organism evidence="1 2">
    <name type="scientific">Nocardioides aquiterrae</name>
    <dbReference type="NCBI Taxonomy" id="203799"/>
    <lineage>
        <taxon>Bacteria</taxon>
        <taxon>Bacillati</taxon>
        <taxon>Actinomycetota</taxon>
        <taxon>Actinomycetes</taxon>
        <taxon>Propionibacteriales</taxon>
        <taxon>Nocardioidaceae</taxon>
        <taxon>Nocardioides</taxon>
    </lineage>
</organism>
<protein>
    <recommendedName>
        <fullName evidence="3">XRE family transcriptional regulator</fullName>
    </recommendedName>
</protein>
<proteinExistence type="predicted"/>
<gene>
    <name evidence="1" type="ORF">GCM10009606_31740</name>
</gene>
<dbReference type="Proteomes" id="UP001499979">
    <property type="component" value="Unassembled WGS sequence"/>
</dbReference>
<sequence>MPKGTPLPQPRDWLRDDPDHNLFGRSKPVRWKSARTKTDRALVAAAITQHEFAKALRAQLRSRRPPMTTLTLARHSGLTIDQLRRLLRGETHMTLAHMQLLAMHSGLPLANTTGTRA</sequence>
<evidence type="ECO:0000313" key="1">
    <source>
        <dbReference type="EMBL" id="GAA1150780.1"/>
    </source>
</evidence>
<dbReference type="EMBL" id="BAAAJE010000016">
    <property type="protein sequence ID" value="GAA1150780.1"/>
    <property type="molecule type" value="Genomic_DNA"/>
</dbReference>
<keyword evidence="2" id="KW-1185">Reference proteome</keyword>
<name>A0ABN1UJ67_9ACTN</name>
<reference evidence="1 2" key="1">
    <citation type="journal article" date="2019" name="Int. J. Syst. Evol. Microbiol.">
        <title>The Global Catalogue of Microorganisms (GCM) 10K type strain sequencing project: providing services to taxonomists for standard genome sequencing and annotation.</title>
        <authorList>
            <consortium name="The Broad Institute Genomics Platform"/>
            <consortium name="The Broad Institute Genome Sequencing Center for Infectious Disease"/>
            <person name="Wu L."/>
            <person name="Ma J."/>
        </authorList>
    </citation>
    <scope>NUCLEOTIDE SEQUENCE [LARGE SCALE GENOMIC DNA]</scope>
    <source>
        <strain evidence="1 2">JCM 11813</strain>
    </source>
</reference>